<keyword evidence="2" id="KW-0808">Transferase</keyword>
<dbReference type="InterPro" id="IPR011009">
    <property type="entry name" value="Kinase-like_dom_sf"/>
</dbReference>
<feature type="coiled-coil region" evidence="6">
    <location>
        <begin position="325"/>
        <end position="360"/>
    </location>
</feature>
<feature type="transmembrane region" description="Helical" evidence="7">
    <location>
        <begin position="364"/>
        <end position="385"/>
    </location>
</feature>
<feature type="domain" description="Protein kinase" evidence="8">
    <location>
        <begin position="45"/>
        <end position="320"/>
    </location>
</feature>
<dbReference type="SUPFAM" id="SSF56112">
    <property type="entry name" value="Protein kinase-like (PK-like)"/>
    <property type="match status" value="1"/>
</dbReference>
<dbReference type="Gene3D" id="1.10.510.10">
    <property type="entry name" value="Transferase(Phosphotransferase) domain 1"/>
    <property type="match status" value="1"/>
</dbReference>
<keyword evidence="3" id="KW-0547">Nucleotide-binding</keyword>
<organism evidence="10 11">
    <name type="scientific">Candidatus Fimenecus excrementigallinarum</name>
    <dbReference type="NCBI Taxonomy" id="2840816"/>
    <lineage>
        <taxon>Bacteria</taxon>
        <taxon>Bacillati</taxon>
        <taxon>Bacillota</taxon>
        <taxon>Clostridia</taxon>
        <taxon>Candidatus Fimenecus</taxon>
    </lineage>
</organism>
<name>A0A9D1IHF1_9FIRM</name>
<keyword evidence="7" id="KW-0812">Transmembrane</keyword>
<dbReference type="InterPro" id="IPR000719">
    <property type="entry name" value="Prot_kinase_dom"/>
</dbReference>
<evidence type="ECO:0000256" key="1">
    <source>
        <dbReference type="ARBA" id="ARBA00022527"/>
    </source>
</evidence>
<protein>
    <submittedName>
        <fullName evidence="10">PASTA domain-containing protein</fullName>
    </submittedName>
</protein>
<dbReference type="PROSITE" id="PS51178">
    <property type="entry name" value="PASTA"/>
    <property type="match status" value="2"/>
</dbReference>
<evidence type="ECO:0000313" key="11">
    <source>
        <dbReference type="Proteomes" id="UP000824071"/>
    </source>
</evidence>
<evidence type="ECO:0000256" key="2">
    <source>
        <dbReference type="ARBA" id="ARBA00022679"/>
    </source>
</evidence>
<keyword evidence="7" id="KW-1133">Transmembrane helix</keyword>
<dbReference type="PROSITE" id="PS50011">
    <property type="entry name" value="PROTEIN_KINASE_DOM"/>
    <property type="match status" value="1"/>
</dbReference>
<evidence type="ECO:0000313" key="10">
    <source>
        <dbReference type="EMBL" id="HIU36112.1"/>
    </source>
</evidence>
<sequence length="555" mass="61457">MLDTLCMGCMREIGDAKQCPYCGFSADTPQFAPYLPLRALVGSRYVVGKMLSSGGDGATYIGWDRERKSTVIIREFLPEQHVVRTSEDPTLRIKVGSELLFHDGLADFLELWRKLARLRGMTAMIPVLDIVEDNGTAYAISEYVETISLREFLLKSRTGYLSFEQTRTLLMPVVSTVSKLHALGVYHCGISPNTLRLGRDGKIRLTDFMIPAARVLETGFESELFSGYAAIEQYSREGSVGAWTDVYAFGAVTYRMLIGSIPQEATERVANDKLMIPPKFAETLPAYAVSAIQNAMAIAPDDRTASVDDYREELSGSPKVMVARKEQVKEAVEAVTTDAEEAERRRKEELRREMLRKQEQTRTLLISFGVCLAIGLVALGIYLFVTRTPASEKPADTTAASSELVEVPNFVGQSYSRIQADTVLNERFKFVVEYDYSDTVESDLIISQKTAEGQQVPKGSELTIVVSRGVEYVTLPDVSGMQYDAAVQLLVSRGFKCTRVERENDGSHTAGIVIATTPEAGKDYEHGREIYIQVWGEVPTTQNDSLLGGLVGNLF</sequence>
<accession>A0A9D1IHF1</accession>
<keyword evidence="7" id="KW-0472">Membrane</keyword>
<evidence type="ECO:0000256" key="6">
    <source>
        <dbReference type="SAM" id="Coils"/>
    </source>
</evidence>
<dbReference type="EMBL" id="DVMW01000036">
    <property type="protein sequence ID" value="HIU36112.1"/>
    <property type="molecule type" value="Genomic_DNA"/>
</dbReference>
<evidence type="ECO:0000256" key="7">
    <source>
        <dbReference type="SAM" id="Phobius"/>
    </source>
</evidence>
<reference evidence="10" key="2">
    <citation type="journal article" date="2021" name="PeerJ">
        <title>Extensive microbial diversity within the chicken gut microbiome revealed by metagenomics and culture.</title>
        <authorList>
            <person name="Gilroy R."/>
            <person name="Ravi A."/>
            <person name="Getino M."/>
            <person name="Pursley I."/>
            <person name="Horton D.L."/>
            <person name="Alikhan N.F."/>
            <person name="Baker D."/>
            <person name="Gharbi K."/>
            <person name="Hall N."/>
            <person name="Watson M."/>
            <person name="Adriaenssens E.M."/>
            <person name="Foster-Nyarko E."/>
            <person name="Jarju S."/>
            <person name="Secka A."/>
            <person name="Antonio M."/>
            <person name="Oren A."/>
            <person name="Chaudhuri R.R."/>
            <person name="La Ragione R."/>
            <person name="Hildebrand F."/>
            <person name="Pallen M.J."/>
        </authorList>
    </citation>
    <scope>NUCLEOTIDE SEQUENCE</scope>
    <source>
        <strain evidence="10">ChiGjej1B1-19959</strain>
    </source>
</reference>
<dbReference type="GO" id="GO:0004674">
    <property type="term" value="F:protein serine/threonine kinase activity"/>
    <property type="evidence" value="ECO:0007669"/>
    <property type="project" value="UniProtKB-KW"/>
</dbReference>
<dbReference type="InterPro" id="IPR005543">
    <property type="entry name" value="PASTA_dom"/>
</dbReference>
<evidence type="ECO:0000256" key="5">
    <source>
        <dbReference type="ARBA" id="ARBA00022840"/>
    </source>
</evidence>
<dbReference type="SMART" id="SM00220">
    <property type="entry name" value="S_TKc"/>
    <property type="match status" value="1"/>
</dbReference>
<dbReference type="Pfam" id="PF03793">
    <property type="entry name" value="PASTA"/>
    <property type="match status" value="2"/>
</dbReference>
<evidence type="ECO:0000259" key="8">
    <source>
        <dbReference type="PROSITE" id="PS50011"/>
    </source>
</evidence>
<feature type="domain" description="PASTA" evidence="9">
    <location>
        <begin position="401"/>
        <end position="468"/>
    </location>
</feature>
<dbReference type="PANTHER" id="PTHR24351">
    <property type="entry name" value="RIBOSOMAL PROTEIN S6 KINASE"/>
    <property type="match status" value="1"/>
</dbReference>
<dbReference type="Pfam" id="PF00069">
    <property type="entry name" value="Pkinase"/>
    <property type="match status" value="1"/>
</dbReference>
<dbReference type="SMART" id="SM00740">
    <property type="entry name" value="PASTA"/>
    <property type="match status" value="2"/>
</dbReference>
<evidence type="ECO:0000256" key="3">
    <source>
        <dbReference type="ARBA" id="ARBA00022741"/>
    </source>
</evidence>
<evidence type="ECO:0000256" key="4">
    <source>
        <dbReference type="ARBA" id="ARBA00022777"/>
    </source>
</evidence>
<keyword evidence="6" id="KW-0175">Coiled coil</keyword>
<dbReference type="AlphaFoldDB" id="A0A9D1IHF1"/>
<keyword evidence="1" id="KW-0723">Serine/threonine-protein kinase</keyword>
<dbReference type="GO" id="GO:0005524">
    <property type="term" value="F:ATP binding"/>
    <property type="evidence" value="ECO:0007669"/>
    <property type="project" value="UniProtKB-KW"/>
</dbReference>
<keyword evidence="5" id="KW-0067">ATP-binding</keyword>
<dbReference type="Gene3D" id="3.30.10.20">
    <property type="match status" value="2"/>
</dbReference>
<comment type="caution">
    <text evidence="10">The sequence shown here is derived from an EMBL/GenBank/DDBJ whole genome shotgun (WGS) entry which is preliminary data.</text>
</comment>
<proteinExistence type="predicted"/>
<dbReference type="CDD" id="cd06577">
    <property type="entry name" value="PASTA_pknB"/>
    <property type="match status" value="2"/>
</dbReference>
<feature type="domain" description="PASTA" evidence="9">
    <location>
        <begin position="469"/>
        <end position="536"/>
    </location>
</feature>
<gene>
    <name evidence="10" type="ORF">IAC53_05875</name>
</gene>
<reference evidence="10" key="1">
    <citation type="submission" date="2020-10" db="EMBL/GenBank/DDBJ databases">
        <authorList>
            <person name="Gilroy R."/>
        </authorList>
    </citation>
    <scope>NUCLEOTIDE SEQUENCE</scope>
    <source>
        <strain evidence="10">ChiGjej1B1-19959</strain>
    </source>
</reference>
<dbReference type="Proteomes" id="UP000824071">
    <property type="component" value="Unassembled WGS sequence"/>
</dbReference>
<keyword evidence="4" id="KW-0418">Kinase</keyword>
<evidence type="ECO:0000259" key="9">
    <source>
        <dbReference type="PROSITE" id="PS51178"/>
    </source>
</evidence>